<accession>Q97AC5</accession>
<reference evidence="1 2" key="2">
    <citation type="journal article" date="2000" name="Proc. Natl. Acad. Sci. U.S.A.">
        <title>Archaeal adaptation to higher temperatures revealed by genomic sequence of Thermoplasma volcanium.</title>
        <authorList>
            <person name="Kawashima T."/>
            <person name="Amano N."/>
            <person name="Koike H."/>
            <person name="Makino S."/>
            <person name="Higuchi S."/>
            <person name="Kawashima-Ohya Y."/>
            <person name="Watanabe K."/>
            <person name="Yamazaki M."/>
            <person name="Kanehori K."/>
            <person name="Kawamoto T."/>
            <person name="Nunoshiba T."/>
            <person name="Yamamoto Y."/>
            <person name="Aramaki H."/>
            <person name="Makino K."/>
            <person name="Suzuki M."/>
        </authorList>
    </citation>
    <scope>NUCLEOTIDE SEQUENCE [LARGE SCALE GENOMIC DNA]</scope>
    <source>
        <strain evidence="2">ATCC 51530 / DSM 4299 / JCM 9571 / NBRC 15438 / GSS1</strain>
    </source>
</reference>
<organism evidence="1 2">
    <name type="scientific">Thermoplasma volcanium (strain ATCC 51530 / DSM 4299 / JCM 9571 / NBRC 15438 / GSS1)</name>
    <dbReference type="NCBI Taxonomy" id="273116"/>
    <lineage>
        <taxon>Archaea</taxon>
        <taxon>Methanobacteriati</taxon>
        <taxon>Thermoplasmatota</taxon>
        <taxon>Thermoplasmata</taxon>
        <taxon>Thermoplasmatales</taxon>
        <taxon>Thermoplasmataceae</taxon>
        <taxon>Thermoplasma</taxon>
    </lineage>
</organism>
<dbReference type="Proteomes" id="UP000001017">
    <property type="component" value="Chromosome"/>
</dbReference>
<sequence length="55" mass="6621">MSYTIDAKLKANLLSRYLTKNNIYFIGNEDIKSWLFYNNEKFLRGVKSFFIKYPC</sequence>
<dbReference type="HOGENOM" id="CLU_3021185_0_0_2"/>
<dbReference type="PaxDb" id="273116-14325102"/>
<protein>
    <submittedName>
        <fullName evidence="1">TVG0902798 protein</fullName>
    </submittedName>
</protein>
<dbReference type="EMBL" id="BA000011">
    <property type="protein sequence ID" value="BAB60027.1"/>
    <property type="molecule type" value="Genomic_DNA"/>
</dbReference>
<proteinExistence type="predicted"/>
<evidence type="ECO:0000313" key="2">
    <source>
        <dbReference type="Proteomes" id="UP000001017"/>
    </source>
</evidence>
<name>Q97AC5_THEVO</name>
<dbReference type="KEGG" id="tvo:TVG0902798"/>
<dbReference type="AlphaFoldDB" id="Q97AC5"/>
<dbReference type="STRING" id="273116.gene:9381677"/>
<reference evidence="1 2" key="1">
    <citation type="journal article" date="1999" name="Proc. Jpn. Acad.">
        <title>Determination of the complete genomic DNA sequence of Thermoplasma volvanium GSS1.</title>
        <authorList>
            <person name="Kawashima T."/>
            <person name="Yamamoto Y."/>
            <person name="Aramaki H."/>
            <person name="Nunoshiba T."/>
            <person name="Kawamoto T."/>
            <person name="Watanabe K."/>
            <person name="Yamazaki M."/>
            <person name="Kanehori K."/>
            <person name="Amano N."/>
            <person name="Ohya Y."/>
            <person name="Makino K."/>
            <person name="Suzuki M."/>
        </authorList>
    </citation>
    <scope>NUCLEOTIDE SEQUENCE [LARGE SCALE GENOMIC DNA]</scope>
    <source>
        <strain evidence="2">ATCC 51530 / DSM 4299 / JCM 9571 / NBRC 15438 / GSS1</strain>
    </source>
</reference>
<keyword evidence="2" id="KW-1185">Reference proteome</keyword>
<gene>
    <name evidence="1" type="ORF">TVG0902798</name>
</gene>
<evidence type="ECO:0000313" key="1">
    <source>
        <dbReference type="EMBL" id="BAB60027.1"/>
    </source>
</evidence>